<evidence type="ECO:0008006" key="2">
    <source>
        <dbReference type="Google" id="ProtNLM"/>
    </source>
</evidence>
<name>A0A0H5Q051_9ZZZZ</name>
<reference evidence="1" key="2">
    <citation type="submission" date="2015-07" db="EMBL/GenBank/DDBJ databases">
        <title>Plasmids, circular viruses and viroids from rat gut.</title>
        <authorList>
            <person name="Jorgensen T.J."/>
            <person name="Hansen M.A."/>
            <person name="Xu Z."/>
            <person name="Tabak M.A."/>
            <person name="Sorensen S.J."/>
            <person name="Hansen L.H."/>
        </authorList>
    </citation>
    <scope>NUCLEOTIDE SEQUENCE</scope>
    <source>
        <strain evidence="1">RGRH0562</strain>
    </source>
</reference>
<sequence length="153" mass="16914">MPIQKYEISLSATERKELTKIVKSGTMPARTILRANILLAMDKNGKKPMTVQEAAIAFNTSSTTVQNIRTSYGEKGLEATIHRKKRDTPPVEAKVTGEVEAHIIALACAEPPQGYAKWTLRLLADRTVKLGYIESISHTQVGRILKKTNISLI</sequence>
<protein>
    <recommendedName>
        <fullName evidence="2">Transposase</fullName>
    </recommendedName>
</protein>
<dbReference type="InterPro" id="IPR009057">
    <property type="entry name" value="Homeodomain-like_sf"/>
</dbReference>
<dbReference type="Pfam" id="PF13565">
    <property type="entry name" value="HTH_32"/>
    <property type="match status" value="1"/>
</dbReference>
<dbReference type="EMBL" id="LN853194">
    <property type="protein sequence ID" value="CRY95243.1"/>
    <property type="molecule type" value="Genomic_DNA"/>
</dbReference>
<reference evidence="1" key="1">
    <citation type="submission" date="2015-06" db="EMBL/GenBank/DDBJ databases">
        <authorList>
            <person name="Joergensen T."/>
        </authorList>
    </citation>
    <scope>NUCLEOTIDE SEQUENCE</scope>
    <source>
        <strain evidence="1">RGRH0562</strain>
    </source>
</reference>
<evidence type="ECO:0000313" key="1">
    <source>
        <dbReference type="EMBL" id="CRY95243.1"/>
    </source>
</evidence>
<accession>A0A0H5Q051</accession>
<dbReference type="AlphaFoldDB" id="A0A0H5Q051"/>
<organism evidence="1">
    <name type="scientific">uncultured prokaryote</name>
    <dbReference type="NCBI Taxonomy" id="198431"/>
    <lineage>
        <taxon>unclassified sequences</taxon>
        <taxon>environmental samples</taxon>
    </lineage>
</organism>
<dbReference type="SUPFAM" id="SSF46689">
    <property type="entry name" value="Homeodomain-like"/>
    <property type="match status" value="1"/>
</dbReference>
<proteinExistence type="predicted"/>